<proteinExistence type="predicted"/>
<gene>
    <name evidence="1" type="ORF">V1477_001376</name>
</gene>
<name>A0ABD2CZD1_VESMC</name>
<keyword evidence="2" id="KW-1185">Reference proteome</keyword>
<reference evidence="1 2" key="1">
    <citation type="journal article" date="2024" name="Ann. Entomol. Soc. Am.">
        <title>Genomic analyses of the southern and eastern yellowjacket wasps (Hymenoptera: Vespidae) reveal evolutionary signatures of social life.</title>
        <authorList>
            <person name="Catto M.A."/>
            <person name="Caine P.B."/>
            <person name="Orr S.E."/>
            <person name="Hunt B.G."/>
            <person name="Goodisman M.A.D."/>
        </authorList>
    </citation>
    <scope>NUCLEOTIDE SEQUENCE [LARGE SCALE GENOMIC DNA]</scope>
    <source>
        <strain evidence="1">232</strain>
        <tissue evidence="1">Head and thorax</tissue>
    </source>
</reference>
<evidence type="ECO:0000313" key="1">
    <source>
        <dbReference type="EMBL" id="KAL2750391.1"/>
    </source>
</evidence>
<organism evidence="1 2">
    <name type="scientific">Vespula maculifrons</name>
    <name type="common">Eastern yellow jacket</name>
    <name type="synonym">Wasp</name>
    <dbReference type="NCBI Taxonomy" id="7453"/>
    <lineage>
        <taxon>Eukaryota</taxon>
        <taxon>Metazoa</taxon>
        <taxon>Ecdysozoa</taxon>
        <taxon>Arthropoda</taxon>
        <taxon>Hexapoda</taxon>
        <taxon>Insecta</taxon>
        <taxon>Pterygota</taxon>
        <taxon>Neoptera</taxon>
        <taxon>Endopterygota</taxon>
        <taxon>Hymenoptera</taxon>
        <taxon>Apocrita</taxon>
        <taxon>Aculeata</taxon>
        <taxon>Vespoidea</taxon>
        <taxon>Vespidae</taxon>
        <taxon>Vespinae</taxon>
        <taxon>Vespula</taxon>
    </lineage>
</organism>
<sequence>MVNQSVLCLLNEFCVTNIRHLMCQIVKSAEEADAAHEFITNLPNDTKLLREAPYYLQPSTTILNFNKGAHWIVNAEEWFTKQLEILSKAETSLAIVHRGTAIRGGGRDLLHSKVPTASGFSWSVYAILRRMICRRAYSLHTKHTIGDRLPVESYLFHSKFRYEVSLASRISPQFYDCLFTPSNITASYEAYSRAIADKSLSLSLSGLEKPSDRCDRTSFL</sequence>
<dbReference type="AlphaFoldDB" id="A0ABD2CZD1"/>
<accession>A0ABD2CZD1</accession>
<comment type="caution">
    <text evidence="1">The sequence shown here is derived from an EMBL/GenBank/DDBJ whole genome shotgun (WGS) entry which is preliminary data.</text>
</comment>
<dbReference type="EMBL" id="JAYRBN010000013">
    <property type="protein sequence ID" value="KAL2750391.1"/>
    <property type="molecule type" value="Genomic_DNA"/>
</dbReference>
<protein>
    <submittedName>
        <fullName evidence="1">Uncharacterized protein</fullName>
    </submittedName>
</protein>
<dbReference type="Proteomes" id="UP001607303">
    <property type="component" value="Unassembled WGS sequence"/>
</dbReference>
<evidence type="ECO:0000313" key="2">
    <source>
        <dbReference type="Proteomes" id="UP001607303"/>
    </source>
</evidence>